<evidence type="ECO:0000259" key="1">
    <source>
        <dbReference type="Pfam" id="PF13577"/>
    </source>
</evidence>
<dbReference type="InterPro" id="IPR037401">
    <property type="entry name" value="SnoaL-like"/>
</dbReference>
<sequence length="260" mass="29717">MADEVAQLKQTVAALQKQVITLDDQEQIRRLQYTYGYYLDKCLYKEVAELFAENEDTYVQFLGGRYLRKEGVRRLYLKRFGGFFVGGRNGPVHGFLLDHPQMQGIVDVTYDAADGQPRAAGRFRSLMQAGVHISQADRHPRGFTQWFEGGIYENEYIKEKGVWKILHLRYFPFWHGDVEHGWGYKVAGFVPFPTKVFPEDPLGPDQLVAADQRMLWPDCRVVPFHYTHPITGEQVSDVDMQAPLYGGDAKDALPALKLVG</sequence>
<dbReference type="GeneID" id="63680867"/>
<protein>
    <recommendedName>
        <fullName evidence="1">SnoaL-like domain-containing protein</fullName>
    </recommendedName>
</protein>
<dbReference type="EMBL" id="AWTV01000009">
    <property type="protein sequence ID" value="KIH88784.1"/>
    <property type="molecule type" value="Genomic_DNA"/>
</dbReference>
<dbReference type="RefSeq" id="XP_040616794.1">
    <property type="nucleotide sequence ID" value="XM_040765946.1"/>
</dbReference>
<proteinExistence type="predicted"/>
<keyword evidence="3" id="KW-1185">Reference proteome</keyword>
<dbReference type="AlphaFoldDB" id="A0A0C2ER07"/>
<dbReference type="InterPro" id="IPR032710">
    <property type="entry name" value="NTF2-like_dom_sf"/>
</dbReference>
<dbReference type="SUPFAM" id="SSF54427">
    <property type="entry name" value="NTF2-like"/>
    <property type="match status" value="1"/>
</dbReference>
<dbReference type="HOGENOM" id="CLU_072640_0_0_1"/>
<feature type="domain" description="SnoaL-like" evidence="1">
    <location>
        <begin position="21"/>
        <end position="169"/>
    </location>
</feature>
<evidence type="ECO:0000313" key="3">
    <source>
        <dbReference type="Proteomes" id="UP000031575"/>
    </source>
</evidence>
<name>A0A0C2ER07_9PEZI</name>
<comment type="caution">
    <text evidence="2">The sequence shown here is derived from an EMBL/GenBank/DDBJ whole genome shotgun (WGS) entry which is preliminary data.</text>
</comment>
<dbReference type="Proteomes" id="UP000031575">
    <property type="component" value="Unassembled WGS sequence"/>
</dbReference>
<reference evidence="2 3" key="1">
    <citation type="journal article" date="2014" name="BMC Genomics">
        <title>Comparative genomics of the major fungal agents of human and animal Sporotrichosis: Sporothrix schenckii and Sporothrix brasiliensis.</title>
        <authorList>
            <person name="Teixeira M.M."/>
            <person name="de Almeida L.G."/>
            <person name="Kubitschek-Barreira P."/>
            <person name="Alves F.L."/>
            <person name="Kioshima E.S."/>
            <person name="Abadio A.K."/>
            <person name="Fernandes L."/>
            <person name="Derengowski L.S."/>
            <person name="Ferreira K.S."/>
            <person name="Souza R.C."/>
            <person name="Ruiz J.C."/>
            <person name="de Andrade N.C."/>
            <person name="Paes H.C."/>
            <person name="Nicola A.M."/>
            <person name="Albuquerque P."/>
            <person name="Gerber A.L."/>
            <person name="Martins V.P."/>
            <person name="Peconick L.D."/>
            <person name="Neto A.V."/>
            <person name="Chaucanez C.B."/>
            <person name="Silva P.A."/>
            <person name="Cunha O.L."/>
            <person name="de Oliveira F.F."/>
            <person name="dos Santos T.C."/>
            <person name="Barros A.L."/>
            <person name="Soares M.A."/>
            <person name="de Oliveira L.M."/>
            <person name="Marini M.M."/>
            <person name="Villalobos-Duno H."/>
            <person name="Cunha M.M."/>
            <person name="de Hoog S."/>
            <person name="da Silveira J.F."/>
            <person name="Henrissat B."/>
            <person name="Nino-Vega G.A."/>
            <person name="Cisalpino P.S."/>
            <person name="Mora-Montes H.M."/>
            <person name="Almeida S.R."/>
            <person name="Stajich J.E."/>
            <person name="Lopes-Bezerra L.M."/>
            <person name="Vasconcelos A.T."/>
            <person name="Felipe M.S."/>
        </authorList>
    </citation>
    <scope>NUCLEOTIDE SEQUENCE [LARGE SCALE GENOMIC DNA]</scope>
    <source>
        <strain evidence="2 3">5110</strain>
    </source>
</reference>
<evidence type="ECO:0000313" key="2">
    <source>
        <dbReference type="EMBL" id="KIH88784.1"/>
    </source>
</evidence>
<dbReference type="VEuPathDB" id="FungiDB:SPBR_07692"/>
<dbReference type="Pfam" id="PF13577">
    <property type="entry name" value="SnoaL_4"/>
    <property type="match status" value="1"/>
</dbReference>
<organism evidence="2 3">
    <name type="scientific">Sporothrix brasiliensis 5110</name>
    <dbReference type="NCBI Taxonomy" id="1398154"/>
    <lineage>
        <taxon>Eukaryota</taxon>
        <taxon>Fungi</taxon>
        <taxon>Dikarya</taxon>
        <taxon>Ascomycota</taxon>
        <taxon>Pezizomycotina</taxon>
        <taxon>Sordariomycetes</taxon>
        <taxon>Sordariomycetidae</taxon>
        <taxon>Ophiostomatales</taxon>
        <taxon>Ophiostomataceae</taxon>
        <taxon>Sporothrix</taxon>
    </lineage>
</organism>
<accession>A0A0C2ER07</accession>
<gene>
    <name evidence="2" type="ORF">SPBR_07692</name>
</gene>
<dbReference type="OrthoDB" id="5175824at2759"/>
<dbReference type="Gene3D" id="3.10.450.50">
    <property type="match status" value="1"/>
</dbReference>